<dbReference type="Proteomes" id="UP000320801">
    <property type="component" value="Unassembled WGS sequence"/>
</dbReference>
<protein>
    <recommendedName>
        <fullName evidence="5">Lipoprotein</fullName>
    </recommendedName>
</protein>
<gene>
    <name evidence="3" type="ORF">E1I18_02555</name>
</gene>
<comment type="caution">
    <text evidence="3">The sequence shown here is derived from an EMBL/GenBank/DDBJ whole genome shotgun (WGS) entry which is preliminary data.</text>
</comment>
<dbReference type="EMBL" id="SMDN01000008">
    <property type="protein sequence ID" value="TQC51441.1"/>
    <property type="molecule type" value="Genomic_DNA"/>
</dbReference>
<dbReference type="RefSeq" id="WP_141484035.1">
    <property type="nucleotide sequence ID" value="NZ_SMDN01000008.1"/>
</dbReference>
<accession>A0A507SJN6</accession>
<dbReference type="AlphaFoldDB" id="A0A507SJN6"/>
<evidence type="ECO:0000256" key="2">
    <source>
        <dbReference type="SAM" id="SignalP"/>
    </source>
</evidence>
<reference evidence="3 4" key="1">
    <citation type="submission" date="2019-03" db="EMBL/GenBank/DDBJ databases">
        <title>Characterization of a novel Mycoplasma cynos real-time PCR assay.</title>
        <authorList>
            <person name="Tallmadge R.L."/>
            <person name="Mitchell P.K."/>
            <person name="Goodman L."/>
        </authorList>
    </citation>
    <scope>NUCLEOTIDE SEQUENCE [LARGE SCALE GENOMIC DNA]</scope>
    <source>
        <strain evidence="3 4">1642</strain>
    </source>
</reference>
<feature type="region of interest" description="Disordered" evidence="1">
    <location>
        <begin position="23"/>
        <end position="69"/>
    </location>
</feature>
<evidence type="ECO:0000313" key="3">
    <source>
        <dbReference type="EMBL" id="TQC51441.1"/>
    </source>
</evidence>
<evidence type="ECO:0000256" key="1">
    <source>
        <dbReference type="SAM" id="MobiDB-lite"/>
    </source>
</evidence>
<sequence length="162" mass="18669">MKKKLVLISTSLLSSIPLTVAVSCSNDNNKKPGDKTEDTMKPGDKKEDTMKPGDKNEDSKKPKISPEQQKLLNKIGELEKNLVYAKEELSKEKALFYYKFLSSQSKTDEQESESIEDLKNEIESLYDVIDDFNKHEDLKNWVDLVYNAYLILFEKQELLDDL</sequence>
<evidence type="ECO:0008006" key="5">
    <source>
        <dbReference type="Google" id="ProtNLM"/>
    </source>
</evidence>
<proteinExistence type="predicted"/>
<keyword evidence="4" id="KW-1185">Reference proteome</keyword>
<feature type="compositionally biased region" description="Basic and acidic residues" evidence="1">
    <location>
        <begin position="28"/>
        <end position="61"/>
    </location>
</feature>
<name>A0A507SJN6_9BACT</name>
<feature type="signal peptide" evidence="2">
    <location>
        <begin position="1"/>
        <end position="20"/>
    </location>
</feature>
<evidence type="ECO:0000313" key="4">
    <source>
        <dbReference type="Proteomes" id="UP000320801"/>
    </source>
</evidence>
<organism evidence="3 4">
    <name type="scientific">Mycoplasmopsis mucosicanis</name>
    <dbReference type="NCBI Taxonomy" id="458208"/>
    <lineage>
        <taxon>Bacteria</taxon>
        <taxon>Bacillati</taxon>
        <taxon>Mycoplasmatota</taxon>
        <taxon>Mycoplasmoidales</taxon>
        <taxon>Metamycoplasmataceae</taxon>
        <taxon>Mycoplasmopsis</taxon>
    </lineage>
</organism>
<feature type="chain" id="PRO_5021337832" description="Lipoprotein" evidence="2">
    <location>
        <begin position="21"/>
        <end position="162"/>
    </location>
</feature>
<keyword evidence="2" id="KW-0732">Signal</keyword>
<dbReference type="PROSITE" id="PS51257">
    <property type="entry name" value="PROKAR_LIPOPROTEIN"/>
    <property type="match status" value="1"/>
</dbReference>